<dbReference type="Proteomes" id="UP001445076">
    <property type="component" value="Unassembled WGS sequence"/>
</dbReference>
<organism evidence="2 3">
    <name type="scientific">Cherax quadricarinatus</name>
    <name type="common">Australian red claw crayfish</name>
    <dbReference type="NCBI Taxonomy" id="27406"/>
    <lineage>
        <taxon>Eukaryota</taxon>
        <taxon>Metazoa</taxon>
        <taxon>Ecdysozoa</taxon>
        <taxon>Arthropoda</taxon>
        <taxon>Crustacea</taxon>
        <taxon>Multicrustacea</taxon>
        <taxon>Malacostraca</taxon>
        <taxon>Eumalacostraca</taxon>
        <taxon>Eucarida</taxon>
        <taxon>Decapoda</taxon>
        <taxon>Pleocyemata</taxon>
        <taxon>Astacidea</taxon>
        <taxon>Parastacoidea</taxon>
        <taxon>Parastacidae</taxon>
        <taxon>Cherax</taxon>
    </lineage>
</organism>
<comment type="caution">
    <text evidence="2">The sequence shown here is derived from an EMBL/GenBank/DDBJ whole genome shotgun (WGS) entry which is preliminary data.</text>
</comment>
<keyword evidence="3" id="KW-1185">Reference proteome</keyword>
<gene>
    <name evidence="2" type="ORF">OTU49_013233</name>
</gene>
<dbReference type="Gene3D" id="3.40.50.300">
    <property type="entry name" value="P-loop containing nucleotide triphosphate hydrolases"/>
    <property type="match status" value="1"/>
</dbReference>
<feature type="domain" description="NACHT" evidence="1">
    <location>
        <begin position="307"/>
        <end position="428"/>
    </location>
</feature>
<dbReference type="AlphaFoldDB" id="A0AAW0VVF4"/>
<dbReference type="SUPFAM" id="SSF52540">
    <property type="entry name" value="P-loop containing nucleoside triphosphate hydrolases"/>
    <property type="match status" value="1"/>
</dbReference>
<dbReference type="PROSITE" id="PS50837">
    <property type="entry name" value="NACHT"/>
    <property type="match status" value="1"/>
</dbReference>
<dbReference type="EMBL" id="JARKIK010000324">
    <property type="protein sequence ID" value="KAK8720575.1"/>
    <property type="molecule type" value="Genomic_DNA"/>
</dbReference>
<evidence type="ECO:0000259" key="1">
    <source>
        <dbReference type="PROSITE" id="PS50837"/>
    </source>
</evidence>
<evidence type="ECO:0000313" key="3">
    <source>
        <dbReference type="Proteomes" id="UP001445076"/>
    </source>
</evidence>
<dbReference type="PANTHER" id="PTHR46312:SF2">
    <property type="entry name" value="NUCLEOTIDE-BINDING OLIGOMERIZATION DOMAIN-CONTAINING PROTEIN 2-LIKE"/>
    <property type="match status" value="1"/>
</dbReference>
<sequence>MDSWKFLREPASHLAMFLSTVLMQTGLPESRMPKGFSLEDFNFSKVYKCINQVGQKTMCDVSRTMYLHSHVNSTGESMSVREYFKKVLDLGSTKLKNAFSKIDLPLLDKNIMKDEFDISFAYRLMTAVCYNIYNELDSNCQQNITILKSLRNKISHKYQSNHLDVTAEIDNLKKVLKEIYIGVGNVLQKDFKENIETMEKTLSDIHDAQIRQDDMITYEEDVKAFKMDKTHKLIAHGCKELKTLYGQLTVLNPCTWISRDSSESSLRKFRVDKIFTPLKIEDSDRKILISELLQASTRIAGEEKIPCALILYGLAGSGKTSLCRYILSNWCGIAEKIINTIENFDLVFLVEVRTVKSKTLTEYLTQQRLPKTHNEQFKDSFEIIPLLQELDILFVIDGFDEAGDEAKNIVEEIFAKFSNKRIILTTRPEYHTDVVLLSNRYHVDCLSIEVCGFDDAGLREFTIKVFTAVEENEMKRKIQISEFLKYIRGRGKVLGSHLKLPLTLALLIYLWRDNPDILNRVTTATNLYCELFKLCQKKLEERLRTFSRTGAVQNVMLFLGKQAWFMLQSNNICISEDIKKKIIEKCEYEKINDIEFMSAFLMCEIDESNEATESTYAFLHKTQMEYLAAGFLANAVMGGETLDSIRNKITEWRKYHEVIVFLTGHLAINHILEKNIGPLFTLIKKSETGIGNYNFWWKILTEALHHRKVAYTIARELPLRRWELNDTHVVTGLQLLSNTPVDLQELKIEMPSNVEPYDIPELLDTMTNLRDKLRNRYDKNNPILVELHFWRHNEYSTKPSDDFIRTLHPWGHLTTFTGSLGNQREGKEVLSFCFKLKKIRVRIMTLEAFRSLSKSLSRIYKSVKLLRVTLALPVYNCAPEKLSNLQISGGLEVTVPDIKDEDKEWLNGCVRQICGGKGCRHITLPNSQLTFSGIMWLLPALRGIGCEKLSLETVTDFSYPERMTLERKEKEMCIEINWIN</sequence>
<dbReference type="InterPro" id="IPR007111">
    <property type="entry name" value="NACHT_NTPase"/>
</dbReference>
<reference evidence="2 3" key="1">
    <citation type="journal article" date="2024" name="BMC Genomics">
        <title>Genome assembly of redclaw crayfish (Cherax quadricarinatus) provides insights into its immune adaptation and hypoxia tolerance.</title>
        <authorList>
            <person name="Liu Z."/>
            <person name="Zheng J."/>
            <person name="Li H."/>
            <person name="Fang K."/>
            <person name="Wang S."/>
            <person name="He J."/>
            <person name="Zhou D."/>
            <person name="Weng S."/>
            <person name="Chi M."/>
            <person name="Gu Z."/>
            <person name="He J."/>
            <person name="Li F."/>
            <person name="Wang M."/>
        </authorList>
    </citation>
    <scope>NUCLEOTIDE SEQUENCE [LARGE SCALE GENOMIC DNA]</scope>
    <source>
        <strain evidence="2">ZL_2023a</strain>
    </source>
</reference>
<dbReference type="PANTHER" id="PTHR46312">
    <property type="entry name" value="NACHT DOMAIN-CONTAINING PROTEIN"/>
    <property type="match status" value="1"/>
</dbReference>
<evidence type="ECO:0000313" key="2">
    <source>
        <dbReference type="EMBL" id="KAK8720575.1"/>
    </source>
</evidence>
<proteinExistence type="predicted"/>
<dbReference type="Pfam" id="PF05729">
    <property type="entry name" value="NACHT"/>
    <property type="match status" value="1"/>
</dbReference>
<accession>A0AAW0VVF4</accession>
<protein>
    <recommendedName>
        <fullName evidence="1">NACHT domain-containing protein</fullName>
    </recommendedName>
</protein>
<dbReference type="InterPro" id="IPR027417">
    <property type="entry name" value="P-loop_NTPase"/>
</dbReference>
<name>A0AAW0VVF4_CHEQU</name>